<dbReference type="SUPFAM" id="SSF52200">
    <property type="entry name" value="Toll/Interleukin receptor TIR domain"/>
    <property type="match status" value="1"/>
</dbReference>
<proteinExistence type="predicted"/>
<comment type="caution">
    <text evidence="2">The sequence shown here is derived from an EMBL/GenBank/DDBJ whole genome shotgun (WGS) entry which is preliminary data.</text>
</comment>
<dbReference type="InterPro" id="IPR035897">
    <property type="entry name" value="Toll_tir_struct_dom_sf"/>
</dbReference>
<name>A0A2N3HME4_9FLAO</name>
<dbReference type="OrthoDB" id="9810385at2"/>
<gene>
    <name evidence="2" type="ORF">CSW08_04845</name>
</gene>
<dbReference type="InterPro" id="IPR000157">
    <property type="entry name" value="TIR_dom"/>
</dbReference>
<reference evidence="2 3" key="1">
    <citation type="submission" date="2017-12" db="EMBL/GenBank/DDBJ databases">
        <title>Confluentibacter flavum sp. nov., isolated from the saline lake.</title>
        <authorList>
            <person name="Yu L."/>
        </authorList>
    </citation>
    <scope>NUCLEOTIDE SEQUENCE [LARGE SCALE GENOMIC DNA]</scope>
    <source>
        <strain evidence="2 3">3B</strain>
    </source>
</reference>
<feature type="domain" description="TIR" evidence="1">
    <location>
        <begin position="46"/>
        <end position="160"/>
    </location>
</feature>
<organism evidence="2 3">
    <name type="scientific">Confluentibacter flavum</name>
    <dbReference type="NCBI Taxonomy" id="1909700"/>
    <lineage>
        <taxon>Bacteria</taxon>
        <taxon>Pseudomonadati</taxon>
        <taxon>Bacteroidota</taxon>
        <taxon>Flavobacteriia</taxon>
        <taxon>Flavobacteriales</taxon>
        <taxon>Flavobacteriaceae</taxon>
        <taxon>Confluentibacter</taxon>
    </lineage>
</organism>
<dbReference type="Pfam" id="PF13676">
    <property type="entry name" value="TIR_2"/>
    <property type="match status" value="1"/>
</dbReference>
<evidence type="ECO:0000313" key="3">
    <source>
        <dbReference type="Proteomes" id="UP000233435"/>
    </source>
</evidence>
<evidence type="ECO:0000313" key="2">
    <source>
        <dbReference type="EMBL" id="PKQ46072.1"/>
    </source>
</evidence>
<protein>
    <recommendedName>
        <fullName evidence="1">TIR domain-containing protein</fullName>
    </recommendedName>
</protein>
<dbReference type="Proteomes" id="UP000233435">
    <property type="component" value="Unassembled WGS sequence"/>
</dbReference>
<dbReference type="RefSeq" id="WP_106658783.1">
    <property type="nucleotide sequence ID" value="NZ_PJEO01000015.1"/>
</dbReference>
<accession>A0A2N3HME4</accession>
<keyword evidence="3" id="KW-1185">Reference proteome</keyword>
<dbReference type="EMBL" id="PJEO01000015">
    <property type="protein sequence ID" value="PKQ46072.1"/>
    <property type="molecule type" value="Genomic_DNA"/>
</dbReference>
<sequence length="188" mass="21411">MANFITKEQLKSTLGEDSFGIKGSMAVLLSMSSKLSKNRREFESSIFISHSHKNSDLVGYLVGILNKLKIEVYVDWMDDELSYPPTGSTAVKIKNMIKANKKFLLLATTEAIESKWCNWELGIGDVHKYISNIALLPVADNSGNWNGNEYLQIYPYVDKRYKSVEWNDDYDVIFPDGKKIGIIEWLKS</sequence>
<evidence type="ECO:0000259" key="1">
    <source>
        <dbReference type="Pfam" id="PF13676"/>
    </source>
</evidence>
<dbReference type="Gene3D" id="3.40.50.10140">
    <property type="entry name" value="Toll/interleukin-1 receptor homology (TIR) domain"/>
    <property type="match status" value="1"/>
</dbReference>
<dbReference type="AlphaFoldDB" id="A0A2N3HME4"/>
<dbReference type="GO" id="GO:0007165">
    <property type="term" value="P:signal transduction"/>
    <property type="evidence" value="ECO:0007669"/>
    <property type="project" value="InterPro"/>
</dbReference>